<name>X1CG55_9ZZZZ</name>
<dbReference type="GO" id="GO:0005829">
    <property type="term" value="C:cytosol"/>
    <property type="evidence" value="ECO:0007669"/>
    <property type="project" value="TreeGrafter"/>
</dbReference>
<dbReference type="InterPro" id="IPR000808">
    <property type="entry name" value="Mrp-like_CS"/>
</dbReference>
<dbReference type="GO" id="GO:0140663">
    <property type="term" value="F:ATP-dependent FeS chaperone activity"/>
    <property type="evidence" value="ECO:0007669"/>
    <property type="project" value="InterPro"/>
</dbReference>
<dbReference type="SUPFAM" id="SSF52540">
    <property type="entry name" value="P-loop containing nucleoside triphosphate hydrolases"/>
    <property type="match status" value="1"/>
</dbReference>
<comment type="caution">
    <text evidence="6">The sequence shown here is derived from an EMBL/GenBank/DDBJ whole genome shotgun (WGS) entry which is preliminary data.</text>
</comment>
<dbReference type="FunFam" id="3.40.50.300:FF:001119">
    <property type="entry name" value="Iron-sulfur cluster carrier protein"/>
    <property type="match status" value="1"/>
</dbReference>
<keyword evidence="4" id="KW-0408">Iron</keyword>
<evidence type="ECO:0000256" key="1">
    <source>
        <dbReference type="ARBA" id="ARBA00022723"/>
    </source>
</evidence>
<dbReference type="InterPro" id="IPR027417">
    <property type="entry name" value="P-loop_NTPase"/>
</dbReference>
<dbReference type="EMBL" id="BART01026300">
    <property type="protein sequence ID" value="GAG95248.1"/>
    <property type="molecule type" value="Genomic_DNA"/>
</dbReference>
<dbReference type="GO" id="GO:0046872">
    <property type="term" value="F:metal ion binding"/>
    <property type="evidence" value="ECO:0007669"/>
    <property type="project" value="UniProtKB-KW"/>
</dbReference>
<accession>X1CG55</accession>
<evidence type="ECO:0000256" key="5">
    <source>
        <dbReference type="ARBA" id="ARBA00023014"/>
    </source>
</evidence>
<reference evidence="6" key="1">
    <citation type="journal article" date="2014" name="Front. Microbiol.">
        <title>High frequency of phylogenetically diverse reductive dehalogenase-homologous genes in deep subseafloor sedimentary metagenomes.</title>
        <authorList>
            <person name="Kawai M."/>
            <person name="Futagami T."/>
            <person name="Toyoda A."/>
            <person name="Takaki Y."/>
            <person name="Nishi S."/>
            <person name="Hori S."/>
            <person name="Arai W."/>
            <person name="Tsubouchi T."/>
            <person name="Morono Y."/>
            <person name="Uchiyama I."/>
            <person name="Ito T."/>
            <person name="Fujiyama A."/>
            <person name="Inagaki F."/>
            <person name="Takami H."/>
        </authorList>
    </citation>
    <scope>NUCLEOTIDE SEQUENCE</scope>
    <source>
        <strain evidence="6">Expedition CK06-06</strain>
    </source>
</reference>
<dbReference type="GO" id="GO:0051536">
    <property type="term" value="F:iron-sulfur cluster binding"/>
    <property type="evidence" value="ECO:0007669"/>
    <property type="project" value="UniProtKB-KW"/>
</dbReference>
<dbReference type="CDD" id="cd02037">
    <property type="entry name" value="Mrp_NBP35"/>
    <property type="match status" value="1"/>
</dbReference>
<keyword evidence="1" id="KW-0479">Metal-binding</keyword>
<keyword evidence="3" id="KW-0067">ATP-binding</keyword>
<dbReference type="GO" id="GO:0005524">
    <property type="term" value="F:ATP binding"/>
    <property type="evidence" value="ECO:0007669"/>
    <property type="project" value="UniProtKB-KW"/>
</dbReference>
<dbReference type="InterPro" id="IPR019591">
    <property type="entry name" value="Mrp/NBP35_ATP-bd"/>
</dbReference>
<protein>
    <recommendedName>
        <fullName evidence="7">AAA domain-containing protein</fullName>
    </recommendedName>
</protein>
<proteinExistence type="predicted"/>
<dbReference type="InterPro" id="IPR033756">
    <property type="entry name" value="YlxH/NBP35"/>
</dbReference>
<keyword evidence="2" id="KW-0547">Nucleotide-binding</keyword>
<keyword evidence="5" id="KW-0411">Iron-sulfur</keyword>
<organism evidence="6">
    <name type="scientific">marine sediment metagenome</name>
    <dbReference type="NCBI Taxonomy" id="412755"/>
    <lineage>
        <taxon>unclassified sequences</taxon>
        <taxon>metagenomes</taxon>
        <taxon>ecological metagenomes</taxon>
    </lineage>
</organism>
<dbReference type="PANTHER" id="PTHR23264">
    <property type="entry name" value="NUCLEOTIDE-BINDING PROTEIN NBP35 YEAST -RELATED"/>
    <property type="match status" value="1"/>
</dbReference>
<sequence>YGVLFQGKTVGILDIDIHGPSLAKMVGIEDRKLEVSDNEVIEPIAISPHLKVVTIASLLKDSDTPVIWRGPLKMKLISQFLGDVNWGELDYLVIDSPPGTGDEPLSIVQLVPGLSGAIIVTTPQEIALLDSRKSVNFVKSLKVSMIGIIENMSGLACPHCGKEIDLFKTGGGEKAAAQLKVAFLGRIPIEPAIVDSTDQGRPFIRAYGKTSTARLMDEIVGKIMARVENQG</sequence>
<dbReference type="Pfam" id="PF10609">
    <property type="entry name" value="ParA"/>
    <property type="match status" value="1"/>
</dbReference>
<dbReference type="PROSITE" id="PS01215">
    <property type="entry name" value="MRP"/>
    <property type="match status" value="1"/>
</dbReference>
<gene>
    <name evidence="6" type="ORF">S01H4_46959</name>
</gene>
<dbReference type="Gene3D" id="3.40.50.300">
    <property type="entry name" value="P-loop containing nucleotide triphosphate hydrolases"/>
    <property type="match status" value="1"/>
</dbReference>
<evidence type="ECO:0000256" key="4">
    <source>
        <dbReference type="ARBA" id="ARBA00023004"/>
    </source>
</evidence>
<evidence type="ECO:0000256" key="2">
    <source>
        <dbReference type="ARBA" id="ARBA00022741"/>
    </source>
</evidence>
<evidence type="ECO:0000256" key="3">
    <source>
        <dbReference type="ARBA" id="ARBA00022840"/>
    </source>
</evidence>
<feature type="non-terminal residue" evidence="6">
    <location>
        <position position="1"/>
    </location>
</feature>
<evidence type="ECO:0000313" key="6">
    <source>
        <dbReference type="EMBL" id="GAG95248.1"/>
    </source>
</evidence>
<dbReference type="GO" id="GO:0016226">
    <property type="term" value="P:iron-sulfur cluster assembly"/>
    <property type="evidence" value="ECO:0007669"/>
    <property type="project" value="InterPro"/>
</dbReference>
<dbReference type="PANTHER" id="PTHR23264:SF19">
    <property type="entry name" value="CYTOSOLIC FE-S CLUSTER ASSEMBLY FACTOR NUBP2"/>
    <property type="match status" value="1"/>
</dbReference>
<evidence type="ECO:0008006" key="7">
    <source>
        <dbReference type="Google" id="ProtNLM"/>
    </source>
</evidence>
<dbReference type="AlphaFoldDB" id="X1CG55"/>